<dbReference type="SUPFAM" id="SSF81383">
    <property type="entry name" value="F-box domain"/>
    <property type="match status" value="1"/>
</dbReference>
<comment type="caution">
    <text evidence="2">The sequence shown here is derived from an EMBL/GenBank/DDBJ whole genome shotgun (WGS) entry which is preliminary data.</text>
</comment>
<dbReference type="OrthoDB" id="612216at2759"/>
<dbReference type="CDD" id="cd22160">
    <property type="entry name" value="F-box_AtFBL13-like"/>
    <property type="match status" value="1"/>
</dbReference>
<dbReference type="InterPro" id="IPR036047">
    <property type="entry name" value="F-box-like_dom_sf"/>
</dbReference>
<protein>
    <recommendedName>
        <fullName evidence="1">F-box domain-containing protein</fullName>
    </recommendedName>
</protein>
<evidence type="ECO:0000313" key="2">
    <source>
        <dbReference type="EMBL" id="TVU16799.1"/>
    </source>
</evidence>
<evidence type="ECO:0000259" key="1">
    <source>
        <dbReference type="Pfam" id="PF00646"/>
    </source>
</evidence>
<dbReference type="Gramene" id="TVU16799">
    <property type="protein sequence ID" value="TVU16799"/>
    <property type="gene ID" value="EJB05_36954"/>
</dbReference>
<evidence type="ECO:0000313" key="3">
    <source>
        <dbReference type="Proteomes" id="UP000324897"/>
    </source>
</evidence>
<dbReference type="InterPro" id="IPR001810">
    <property type="entry name" value="F-box_dom"/>
</dbReference>
<sequence length="405" mass="46045">MPQRCRSNKAATASSGDSFSAIPDEIIHHLLGFLPALDAVRTCVLARRWLTLWRYVPRLRIADVEALGSVCSLNKFVNRVLLLRETGCPLEDCEFDLRGLPFLDRVCIDQWMRHALICHVRLLRVRVYADERVGIADWPLLSKHLIRLELEGFVLEGSFPDFSGCLVLEDLKITNCLIDTDSILSQSLKHLKITACELCWRHRPTHILAPNLVSLQLDDYIGVTPILESMPLLETACVKLGQSNEEYCDFCDKGESVDCTCDMCIIYYANDRRNDVCVLLGGLSSATQLELKASPKMVTFKRDLRYCPTFNKLETLLLDDCCLVDLHTLVCFLQHTPNLQKLILKLSERSKPAMQMDSSNLMEQLLMLQQLKVVKVKCQIIDERVHNILKILRSCGLKEISAQEV</sequence>
<feature type="domain" description="F-box" evidence="1">
    <location>
        <begin position="19"/>
        <end position="58"/>
    </location>
</feature>
<accession>A0A5J9TZI5</accession>
<keyword evidence="3" id="KW-1185">Reference proteome</keyword>
<dbReference type="PANTHER" id="PTHR34223">
    <property type="entry name" value="OS11G0201299 PROTEIN"/>
    <property type="match status" value="1"/>
</dbReference>
<dbReference type="Proteomes" id="UP000324897">
    <property type="component" value="Unassembled WGS sequence"/>
</dbReference>
<dbReference type="AlphaFoldDB" id="A0A5J9TZI5"/>
<dbReference type="InterPro" id="IPR053197">
    <property type="entry name" value="F-box_SCFL_complex_component"/>
</dbReference>
<name>A0A5J9TZI5_9POAL</name>
<dbReference type="PANTHER" id="PTHR34223:SF51">
    <property type="entry name" value="OS06G0556300 PROTEIN"/>
    <property type="match status" value="1"/>
</dbReference>
<dbReference type="Pfam" id="PF00646">
    <property type="entry name" value="F-box"/>
    <property type="match status" value="1"/>
</dbReference>
<gene>
    <name evidence="2" type="ORF">EJB05_36954</name>
</gene>
<dbReference type="SUPFAM" id="SSF52047">
    <property type="entry name" value="RNI-like"/>
    <property type="match status" value="1"/>
</dbReference>
<organism evidence="2 3">
    <name type="scientific">Eragrostis curvula</name>
    <name type="common">weeping love grass</name>
    <dbReference type="NCBI Taxonomy" id="38414"/>
    <lineage>
        <taxon>Eukaryota</taxon>
        <taxon>Viridiplantae</taxon>
        <taxon>Streptophyta</taxon>
        <taxon>Embryophyta</taxon>
        <taxon>Tracheophyta</taxon>
        <taxon>Spermatophyta</taxon>
        <taxon>Magnoliopsida</taxon>
        <taxon>Liliopsida</taxon>
        <taxon>Poales</taxon>
        <taxon>Poaceae</taxon>
        <taxon>PACMAD clade</taxon>
        <taxon>Chloridoideae</taxon>
        <taxon>Eragrostideae</taxon>
        <taxon>Eragrostidinae</taxon>
        <taxon>Eragrostis</taxon>
    </lineage>
</organism>
<proteinExistence type="predicted"/>
<dbReference type="EMBL" id="RWGY01000030">
    <property type="protein sequence ID" value="TVU16799.1"/>
    <property type="molecule type" value="Genomic_DNA"/>
</dbReference>
<dbReference type="InterPro" id="IPR053781">
    <property type="entry name" value="F-box_AtFBL13-like"/>
</dbReference>
<reference evidence="2 3" key="1">
    <citation type="journal article" date="2019" name="Sci. Rep.">
        <title>A high-quality genome of Eragrostis curvula grass provides insights into Poaceae evolution and supports new strategies to enhance forage quality.</title>
        <authorList>
            <person name="Carballo J."/>
            <person name="Santos B.A.C.M."/>
            <person name="Zappacosta D."/>
            <person name="Garbus I."/>
            <person name="Selva J.P."/>
            <person name="Gallo C.A."/>
            <person name="Diaz A."/>
            <person name="Albertini E."/>
            <person name="Caccamo M."/>
            <person name="Echenique V."/>
        </authorList>
    </citation>
    <scope>NUCLEOTIDE SEQUENCE [LARGE SCALE GENOMIC DNA]</scope>
    <source>
        <strain evidence="3">cv. Victoria</strain>
        <tissue evidence="2">Leaf</tissue>
    </source>
</reference>